<comment type="caution">
    <text evidence="3">The sequence shown here is derived from an EMBL/GenBank/DDBJ whole genome shotgun (WGS) entry which is preliminary data.</text>
</comment>
<protein>
    <submittedName>
        <fullName evidence="3">Energy coupling factor transporter S component ThiW</fullName>
    </submittedName>
</protein>
<dbReference type="InterPro" id="IPR012652">
    <property type="entry name" value="ThiW"/>
</dbReference>
<feature type="transmembrane region" description="Helical" evidence="2">
    <location>
        <begin position="122"/>
        <end position="143"/>
    </location>
</feature>
<organism evidence="3 4">
    <name type="scientific">Veillonella absiana</name>
    <dbReference type="NCBI Taxonomy" id="3079305"/>
    <lineage>
        <taxon>Bacteria</taxon>
        <taxon>Bacillati</taxon>
        <taxon>Bacillota</taxon>
        <taxon>Negativicutes</taxon>
        <taxon>Veillonellales</taxon>
        <taxon>Veillonellaceae</taxon>
        <taxon>Veillonella</taxon>
    </lineage>
</organism>
<feature type="compositionally biased region" description="Basic and acidic residues" evidence="1">
    <location>
        <begin position="1"/>
        <end position="14"/>
    </location>
</feature>
<evidence type="ECO:0000256" key="1">
    <source>
        <dbReference type="SAM" id="MobiDB-lite"/>
    </source>
</evidence>
<dbReference type="RefSeq" id="WP_317330326.1">
    <property type="nucleotide sequence ID" value="NZ_JAWJZA010000013.1"/>
</dbReference>
<dbReference type="Gene3D" id="1.10.1760.20">
    <property type="match status" value="1"/>
</dbReference>
<keyword evidence="4" id="KW-1185">Reference proteome</keyword>
<feature type="region of interest" description="Disordered" evidence="1">
    <location>
        <begin position="1"/>
        <end position="25"/>
    </location>
</feature>
<keyword evidence="2" id="KW-0472">Membrane</keyword>
<proteinExistence type="predicted"/>
<evidence type="ECO:0000256" key="2">
    <source>
        <dbReference type="SAM" id="Phobius"/>
    </source>
</evidence>
<keyword evidence="2" id="KW-0812">Transmembrane</keyword>
<dbReference type="Pfam" id="PF09512">
    <property type="entry name" value="ThiW"/>
    <property type="match status" value="1"/>
</dbReference>
<feature type="transmembrane region" description="Helical" evidence="2">
    <location>
        <begin position="34"/>
        <end position="53"/>
    </location>
</feature>
<accession>A0ABU3ZAK4</accession>
<feature type="compositionally biased region" description="Polar residues" evidence="1">
    <location>
        <begin position="15"/>
        <end position="25"/>
    </location>
</feature>
<evidence type="ECO:0000313" key="4">
    <source>
        <dbReference type="Proteomes" id="UP001272515"/>
    </source>
</evidence>
<dbReference type="Proteomes" id="UP001272515">
    <property type="component" value="Unassembled WGS sequence"/>
</dbReference>
<dbReference type="EMBL" id="JAWJZB010000010">
    <property type="protein sequence ID" value="MDV5088962.1"/>
    <property type="molecule type" value="Genomic_DNA"/>
</dbReference>
<evidence type="ECO:0000313" key="3">
    <source>
        <dbReference type="EMBL" id="MDV5088962.1"/>
    </source>
</evidence>
<gene>
    <name evidence="3" type="primary">thiW</name>
    <name evidence="3" type="ORF">RVY80_09005</name>
</gene>
<feature type="transmembrane region" description="Helical" evidence="2">
    <location>
        <begin position="92"/>
        <end position="115"/>
    </location>
</feature>
<sequence>MPKSDKTEEVKDINSETNIETARNKNGNHNVRPMVVASILTAIAVVGSLFSFPVLGAKCAPIQHLVNIITAIILGPSWAFKAAFLASTIRNMLGLGTLFAFPGSIFGAILAGLLYQKTKNVVGAYVGEVFGTAIIGGLVAYPMATIMMNSFKGALLGFVPPFFISTAGGTILAVIIVTSLRKKRLAIENWIHHK</sequence>
<feature type="transmembrane region" description="Helical" evidence="2">
    <location>
        <begin position="155"/>
        <end position="177"/>
    </location>
</feature>
<feature type="transmembrane region" description="Helical" evidence="2">
    <location>
        <begin position="65"/>
        <end position="86"/>
    </location>
</feature>
<dbReference type="NCBIfam" id="TIGR02359">
    <property type="entry name" value="thiW"/>
    <property type="match status" value="1"/>
</dbReference>
<name>A0ABU3ZAK4_9FIRM</name>
<reference evidence="3 4" key="1">
    <citation type="submission" date="2023-10" db="EMBL/GenBank/DDBJ databases">
        <title>Veillonella sp. nov., isolated from a pig farm feces dump.</title>
        <authorList>
            <person name="Chang Y.-H."/>
        </authorList>
    </citation>
    <scope>NUCLEOTIDE SEQUENCE [LARGE SCALE GENOMIC DNA]</scope>
    <source>
        <strain evidence="3 4">YH-vei2233</strain>
    </source>
</reference>
<keyword evidence="2" id="KW-1133">Transmembrane helix</keyword>